<evidence type="ECO:0000256" key="4">
    <source>
        <dbReference type="ARBA" id="ARBA00022824"/>
    </source>
</evidence>
<keyword evidence="2 10" id="KW-0812">Transmembrane</keyword>
<dbReference type="InterPro" id="IPR005595">
    <property type="entry name" value="TRAP_alpha"/>
</dbReference>
<feature type="compositionally biased region" description="Basic residues" evidence="9">
    <location>
        <begin position="228"/>
        <end position="239"/>
    </location>
</feature>
<proteinExistence type="inferred from homology"/>
<feature type="chain" id="PRO_5042244560" description="Translocon-associated protein subunit alpha" evidence="11">
    <location>
        <begin position="20"/>
        <end position="273"/>
    </location>
</feature>
<evidence type="ECO:0000256" key="9">
    <source>
        <dbReference type="SAM" id="MobiDB-lite"/>
    </source>
</evidence>
<protein>
    <recommendedName>
        <fullName evidence="14">Translocon-associated protein subunit alpha</fullName>
    </recommendedName>
</protein>
<evidence type="ECO:0000313" key="13">
    <source>
        <dbReference type="Proteomes" id="UP001222325"/>
    </source>
</evidence>
<evidence type="ECO:0000256" key="8">
    <source>
        <dbReference type="ARBA" id="ARBA00038311"/>
    </source>
</evidence>
<dbReference type="EMBL" id="JARJCN010000029">
    <property type="protein sequence ID" value="KAJ7087319.1"/>
    <property type="molecule type" value="Genomic_DNA"/>
</dbReference>
<evidence type="ECO:0000256" key="2">
    <source>
        <dbReference type="ARBA" id="ARBA00022692"/>
    </source>
</evidence>
<keyword evidence="6 10" id="KW-0472">Membrane</keyword>
<organism evidence="12 13">
    <name type="scientific">Mycena belliarum</name>
    <dbReference type="NCBI Taxonomy" id="1033014"/>
    <lineage>
        <taxon>Eukaryota</taxon>
        <taxon>Fungi</taxon>
        <taxon>Dikarya</taxon>
        <taxon>Basidiomycota</taxon>
        <taxon>Agaricomycotina</taxon>
        <taxon>Agaricomycetes</taxon>
        <taxon>Agaricomycetidae</taxon>
        <taxon>Agaricales</taxon>
        <taxon>Marasmiineae</taxon>
        <taxon>Mycenaceae</taxon>
        <taxon>Mycena</taxon>
    </lineage>
</organism>
<dbReference type="PANTHER" id="PTHR12924:SF0">
    <property type="entry name" value="TRANSLOCON-ASSOCIATED PROTEIN SUBUNIT ALPHA"/>
    <property type="match status" value="1"/>
</dbReference>
<dbReference type="GO" id="GO:0005789">
    <property type="term" value="C:endoplasmic reticulum membrane"/>
    <property type="evidence" value="ECO:0007669"/>
    <property type="project" value="UniProtKB-SubCell"/>
</dbReference>
<evidence type="ECO:0000256" key="1">
    <source>
        <dbReference type="ARBA" id="ARBA00004115"/>
    </source>
</evidence>
<comment type="function">
    <text evidence="7">Is probably involved in a pathway contributing to genomic integrity.</text>
</comment>
<evidence type="ECO:0000256" key="3">
    <source>
        <dbReference type="ARBA" id="ARBA00022729"/>
    </source>
</evidence>
<comment type="subcellular location">
    <subcellularLocation>
        <location evidence="1">Endoplasmic reticulum membrane</location>
        <topology evidence="1">Single-pass type I membrane protein</topology>
    </subcellularLocation>
</comment>
<evidence type="ECO:0000313" key="12">
    <source>
        <dbReference type="EMBL" id="KAJ7087319.1"/>
    </source>
</evidence>
<evidence type="ECO:0000256" key="10">
    <source>
        <dbReference type="SAM" id="Phobius"/>
    </source>
</evidence>
<dbReference type="AlphaFoldDB" id="A0AAD6U7I3"/>
<reference evidence="12" key="1">
    <citation type="submission" date="2023-03" db="EMBL/GenBank/DDBJ databases">
        <title>Massive genome expansion in bonnet fungi (Mycena s.s.) driven by repeated elements and novel gene families across ecological guilds.</title>
        <authorList>
            <consortium name="Lawrence Berkeley National Laboratory"/>
            <person name="Harder C.B."/>
            <person name="Miyauchi S."/>
            <person name="Viragh M."/>
            <person name="Kuo A."/>
            <person name="Thoen E."/>
            <person name="Andreopoulos B."/>
            <person name="Lu D."/>
            <person name="Skrede I."/>
            <person name="Drula E."/>
            <person name="Henrissat B."/>
            <person name="Morin E."/>
            <person name="Kohler A."/>
            <person name="Barry K."/>
            <person name="LaButti K."/>
            <person name="Morin E."/>
            <person name="Salamov A."/>
            <person name="Lipzen A."/>
            <person name="Mereny Z."/>
            <person name="Hegedus B."/>
            <person name="Baldrian P."/>
            <person name="Stursova M."/>
            <person name="Weitz H."/>
            <person name="Taylor A."/>
            <person name="Grigoriev I.V."/>
            <person name="Nagy L.G."/>
            <person name="Martin F."/>
            <person name="Kauserud H."/>
        </authorList>
    </citation>
    <scope>NUCLEOTIDE SEQUENCE</scope>
    <source>
        <strain evidence="12">CBHHK173m</strain>
    </source>
</reference>
<evidence type="ECO:0008006" key="14">
    <source>
        <dbReference type="Google" id="ProtNLM"/>
    </source>
</evidence>
<keyword evidence="4" id="KW-0256">Endoplasmic reticulum</keyword>
<sequence>MRLNLFLGTTLSLVALVFSSQVVLEQKAPAETPAPADPVEPVVVTAAFPQSNTFGHIFNGEKNTITLTVENRSGKSATLVSVGGAVYNVQTEALIKNLTALKFSRALKQGIKLQVPYTFYSEFKPGDIRLNVWLDHTLDNQTVRVGAYDSIVTIVEPEVSIFDFKMVSTYLVTLALLTGLGYVAYQTFAPKRPRTKKRTAPAAVSAPVGAVTATGAGGYQEEWIPEHHMRKPKVARKKSGGGALTSGDEFSEMSAGEMSAPEKEKKAKGKGRK</sequence>
<gene>
    <name evidence="12" type="ORF">B0H15DRAFT_843499</name>
</gene>
<feature type="region of interest" description="Disordered" evidence="9">
    <location>
        <begin position="221"/>
        <end position="273"/>
    </location>
</feature>
<keyword evidence="5 10" id="KW-1133">Transmembrane helix</keyword>
<evidence type="ECO:0000256" key="5">
    <source>
        <dbReference type="ARBA" id="ARBA00022989"/>
    </source>
</evidence>
<name>A0AAD6U7I3_9AGAR</name>
<keyword evidence="3 11" id="KW-0732">Signal</keyword>
<keyword evidence="13" id="KW-1185">Reference proteome</keyword>
<evidence type="ECO:0000256" key="6">
    <source>
        <dbReference type="ARBA" id="ARBA00023136"/>
    </source>
</evidence>
<comment type="similarity">
    <text evidence="8">Belongs to the IRC22 family.</text>
</comment>
<evidence type="ECO:0000256" key="11">
    <source>
        <dbReference type="SAM" id="SignalP"/>
    </source>
</evidence>
<evidence type="ECO:0000256" key="7">
    <source>
        <dbReference type="ARBA" id="ARBA00037565"/>
    </source>
</evidence>
<dbReference type="PANTHER" id="PTHR12924">
    <property type="entry name" value="TRANSLOCON-ASSOCIATED PROTEIN, ALPHA SUBUNIT"/>
    <property type="match status" value="1"/>
</dbReference>
<comment type="caution">
    <text evidence="12">The sequence shown here is derived from an EMBL/GenBank/DDBJ whole genome shotgun (WGS) entry which is preliminary data.</text>
</comment>
<dbReference type="Proteomes" id="UP001222325">
    <property type="component" value="Unassembled WGS sequence"/>
</dbReference>
<feature type="signal peptide" evidence="11">
    <location>
        <begin position="1"/>
        <end position="19"/>
    </location>
</feature>
<accession>A0AAD6U7I3</accession>
<dbReference type="Pfam" id="PF03896">
    <property type="entry name" value="TRAP_alpha"/>
    <property type="match status" value="1"/>
</dbReference>
<feature type="transmembrane region" description="Helical" evidence="10">
    <location>
        <begin position="167"/>
        <end position="188"/>
    </location>
</feature>